<dbReference type="OrthoDB" id="272077at2759"/>
<keyword evidence="2" id="KW-1185">Reference proteome</keyword>
<gene>
    <name evidence="1" type="ORF">BDN70DRAFT_563352</name>
</gene>
<protein>
    <submittedName>
        <fullName evidence="1">Uncharacterized protein</fullName>
    </submittedName>
</protein>
<dbReference type="EMBL" id="MU155666">
    <property type="protein sequence ID" value="KAF9471546.1"/>
    <property type="molecule type" value="Genomic_DNA"/>
</dbReference>
<dbReference type="AlphaFoldDB" id="A0A9P6CLT3"/>
<accession>A0A9P6CLT3</accession>
<organism evidence="1 2">
    <name type="scientific">Pholiota conissans</name>
    <dbReference type="NCBI Taxonomy" id="109636"/>
    <lineage>
        <taxon>Eukaryota</taxon>
        <taxon>Fungi</taxon>
        <taxon>Dikarya</taxon>
        <taxon>Basidiomycota</taxon>
        <taxon>Agaricomycotina</taxon>
        <taxon>Agaricomycetes</taxon>
        <taxon>Agaricomycetidae</taxon>
        <taxon>Agaricales</taxon>
        <taxon>Agaricineae</taxon>
        <taxon>Strophariaceae</taxon>
        <taxon>Pholiota</taxon>
    </lineage>
</organism>
<name>A0A9P6CLT3_9AGAR</name>
<proteinExistence type="predicted"/>
<evidence type="ECO:0000313" key="2">
    <source>
        <dbReference type="Proteomes" id="UP000807469"/>
    </source>
</evidence>
<dbReference type="Proteomes" id="UP000807469">
    <property type="component" value="Unassembled WGS sequence"/>
</dbReference>
<sequence length="379" mass="41452">MDTLSFLVTHCPTTIRSQYSINCHRPPPQPVNQQSLLRRKLWSSPPPVQQSIISSLTVPPPVFAQLQEAVQQIQNSAHSTTLKIAWCYDVLFLIIRASGAPPSTDPLIGPVILKDVHLYSLAHLATPIVLQVASSHDPAQEKSSPYVAVAISMPSRSERRVADLVRHQPRTRGRVLSGGVELNVESCSCRIGMIYVSLLQNPSLALPLLQRAALLASLIETSARLRLCVPTALLAAFTPPHLSYVHRSPTSDSHKLQYKLGHVYEFAEPPLGFPIRFTVECGVLPVGVAAGRGRGGYSADQVVFVWDCRGSGCCRTNGGCWGADSRRMRDLGLAFVEKVTMTYARVSFFGNRLSPMFALCIPNLASQHLLDGAGMLKTW</sequence>
<reference evidence="1" key="1">
    <citation type="submission" date="2020-11" db="EMBL/GenBank/DDBJ databases">
        <authorList>
            <consortium name="DOE Joint Genome Institute"/>
            <person name="Ahrendt S."/>
            <person name="Riley R."/>
            <person name="Andreopoulos W."/>
            <person name="Labutti K."/>
            <person name="Pangilinan J."/>
            <person name="Ruiz-Duenas F.J."/>
            <person name="Barrasa J.M."/>
            <person name="Sanchez-Garcia M."/>
            <person name="Camarero S."/>
            <person name="Miyauchi S."/>
            <person name="Serrano A."/>
            <person name="Linde D."/>
            <person name="Babiker R."/>
            <person name="Drula E."/>
            <person name="Ayuso-Fernandez I."/>
            <person name="Pacheco R."/>
            <person name="Padilla G."/>
            <person name="Ferreira P."/>
            <person name="Barriuso J."/>
            <person name="Kellner H."/>
            <person name="Castanera R."/>
            <person name="Alfaro M."/>
            <person name="Ramirez L."/>
            <person name="Pisabarro A.G."/>
            <person name="Kuo A."/>
            <person name="Tritt A."/>
            <person name="Lipzen A."/>
            <person name="He G."/>
            <person name="Yan M."/>
            <person name="Ng V."/>
            <person name="Cullen D."/>
            <person name="Martin F."/>
            <person name="Rosso M.-N."/>
            <person name="Henrissat B."/>
            <person name="Hibbett D."/>
            <person name="Martinez A.T."/>
            <person name="Grigoriev I.V."/>
        </authorList>
    </citation>
    <scope>NUCLEOTIDE SEQUENCE</scope>
    <source>
        <strain evidence="1">CIRM-BRFM 674</strain>
    </source>
</reference>
<evidence type="ECO:0000313" key="1">
    <source>
        <dbReference type="EMBL" id="KAF9471546.1"/>
    </source>
</evidence>
<comment type="caution">
    <text evidence="1">The sequence shown here is derived from an EMBL/GenBank/DDBJ whole genome shotgun (WGS) entry which is preliminary data.</text>
</comment>